<name>A0A9D2KFV9_9BACE</name>
<organism evidence="1 2">
    <name type="scientific">Candidatus Bacteroides merdavium</name>
    <dbReference type="NCBI Taxonomy" id="2838472"/>
    <lineage>
        <taxon>Bacteria</taxon>
        <taxon>Pseudomonadati</taxon>
        <taxon>Bacteroidota</taxon>
        <taxon>Bacteroidia</taxon>
        <taxon>Bacteroidales</taxon>
        <taxon>Bacteroidaceae</taxon>
        <taxon>Bacteroides</taxon>
    </lineage>
</organism>
<reference evidence="1" key="2">
    <citation type="submission" date="2021-04" db="EMBL/GenBank/DDBJ databases">
        <authorList>
            <person name="Gilroy R."/>
        </authorList>
    </citation>
    <scope>NUCLEOTIDE SEQUENCE</scope>
    <source>
        <strain evidence="1">CHK118-2852</strain>
    </source>
</reference>
<reference evidence="1" key="1">
    <citation type="journal article" date="2021" name="PeerJ">
        <title>Extensive microbial diversity within the chicken gut microbiome revealed by metagenomics and culture.</title>
        <authorList>
            <person name="Gilroy R."/>
            <person name="Ravi A."/>
            <person name="Getino M."/>
            <person name="Pursley I."/>
            <person name="Horton D.L."/>
            <person name="Alikhan N.F."/>
            <person name="Baker D."/>
            <person name="Gharbi K."/>
            <person name="Hall N."/>
            <person name="Watson M."/>
            <person name="Adriaenssens E.M."/>
            <person name="Foster-Nyarko E."/>
            <person name="Jarju S."/>
            <person name="Secka A."/>
            <person name="Antonio M."/>
            <person name="Oren A."/>
            <person name="Chaudhuri R.R."/>
            <person name="La Ragione R."/>
            <person name="Hildebrand F."/>
            <person name="Pallen M.J."/>
        </authorList>
    </citation>
    <scope>NUCLEOTIDE SEQUENCE</scope>
    <source>
        <strain evidence="1">CHK118-2852</strain>
    </source>
</reference>
<gene>
    <name evidence="1" type="ORF">H9807_10825</name>
</gene>
<accession>A0A9D2KFV9</accession>
<dbReference type="Pfam" id="PF16153">
    <property type="entry name" value="DUF4861"/>
    <property type="match status" value="1"/>
</dbReference>
<comment type="caution">
    <text evidence="1">The sequence shown here is derived from an EMBL/GenBank/DDBJ whole genome shotgun (WGS) entry which is preliminary data.</text>
</comment>
<dbReference type="AlphaFoldDB" id="A0A9D2KFV9"/>
<dbReference type="Proteomes" id="UP000824108">
    <property type="component" value="Unassembled WGS sequence"/>
</dbReference>
<proteinExistence type="predicted"/>
<evidence type="ECO:0000313" key="1">
    <source>
        <dbReference type="EMBL" id="HIZ92588.1"/>
    </source>
</evidence>
<dbReference type="EMBL" id="DXAV01000089">
    <property type="protein sequence ID" value="HIZ92588.1"/>
    <property type="molecule type" value="Genomic_DNA"/>
</dbReference>
<sequence>MKKELFALLGILCGSCMLTTAQETTQLKIRLENTGNRIQKDAPVIISLDQTEATFQVRSAVVMDGKQEIPSQLDDLNGDLKADELAFVIDMPARTSKELTLTLSSAKPTKQYPARVFAQMLARDAKNNRHAPVQSITVPGTTDFYSMVHGHGPMFESELVGYRVYFNEKQTLDPYGKFNKGMELKESQFYPNDEQLARGFGDDVLLVGNSCGIGALKGWDGQKATHVAPVAFRTERILAYGPIRTIAEVEAKGWEYQGKELTMTHRYILYAGHRDLRIETTFAEPLEEETFCTGVQNIMGNETVSYSDHKGLVGSWGRHWPVNDTVKYAKETIGIATYIPQKYVRKEVKDKDNFLYTVSAPGSDNFYYYTMFTSRKETFGYPTSEAWFKYMQEWKEELENPIKLTLIR</sequence>
<dbReference type="InterPro" id="IPR032342">
    <property type="entry name" value="DUF4861"/>
</dbReference>
<evidence type="ECO:0000313" key="2">
    <source>
        <dbReference type="Proteomes" id="UP000824108"/>
    </source>
</evidence>
<protein>
    <submittedName>
        <fullName evidence="1">DUF4861 domain-containing protein</fullName>
    </submittedName>
</protein>